<keyword evidence="3" id="KW-1185">Reference proteome</keyword>
<reference evidence="2" key="1">
    <citation type="submission" date="2022-11" db="EMBL/GenBank/DDBJ databases">
        <authorList>
            <person name="Scott C."/>
            <person name="Bruce N."/>
        </authorList>
    </citation>
    <scope>NUCLEOTIDE SEQUENCE</scope>
</reference>
<evidence type="ECO:0000256" key="1">
    <source>
        <dbReference type="SAM" id="MobiDB-lite"/>
    </source>
</evidence>
<feature type="region of interest" description="Disordered" evidence="1">
    <location>
        <begin position="1"/>
        <end position="29"/>
    </location>
</feature>
<feature type="region of interest" description="Disordered" evidence="1">
    <location>
        <begin position="277"/>
        <end position="299"/>
    </location>
</feature>
<accession>A0A9P1H7W8</accession>
<feature type="compositionally biased region" description="Basic and acidic residues" evidence="1">
    <location>
        <begin position="280"/>
        <end position="299"/>
    </location>
</feature>
<organism evidence="2 3">
    <name type="scientific">Parascedosporium putredinis</name>
    <dbReference type="NCBI Taxonomy" id="1442378"/>
    <lineage>
        <taxon>Eukaryota</taxon>
        <taxon>Fungi</taxon>
        <taxon>Dikarya</taxon>
        <taxon>Ascomycota</taxon>
        <taxon>Pezizomycotina</taxon>
        <taxon>Sordariomycetes</taxon>
        <taxon>Hypocreomycetidae</taxon>
        <taxon>Microascales</taxon>
        <taxon>Microascaceae</taxon>
        <taxon>Parascedosporium</taxon>
    </lineage>
</organism>
<feature type="region of interest" description="Disordered" evidence="1">
    <location>
        <begin position="71"/>
        <end position="94"/>
    </location>
</feature>
<evidence type="ECO:0000313" key="3">
    <source>
        <dbReference type="Proteomes" id="UP000838763"/>
    </source>
</evidence>
<protein>
    <submittedName>
        <fullName evidence="2">Uncharacterized protein</fullName>
    </submittedName>
</protein>
<evidence type="ECO:0000313" key="2">
    <source>
        <dbReference type="EMBL" id="CAI4217051.1"/>
    </source>
</evidence>
<dbReference type="Proteomes" id="UP000838763">
    <property type="component" value="Unassembled WGS sequence"/>
</dbReference>
<gene>
    <name evidence="2" type="ORF">PPNO1_LOCUS6694</name>
</gene>
<dbReference type="EMBL" id="CALLCH030000015">
    <property type="protein sequence ID" value="CAI4217051.1"/>
    <property type="molecule type" value="Genomic_DNA"/>
</dbReference>
<proteinExistence type="predicted"/>
<dbReference type="AlphaFoldDB" id="A0A9P1H7W8"/>
<sequence length="330" mass="34758">MALLSPHNKVLEPRAVGDGAGAGQLGPNTRVVGSESVGVHGREVVADLVYGEGEAGGADGQVLRGVDPLDVGAEADAPGEVEGQVGAQPGVTGARGRVNEAREAGPRRAVGKVVALGEVEGHAAVGAATMLCTRAQPSPAALTTASAVTLEMSPFPPQQRRHEPVRIHDPRLRALQTPGRRAHAFPVPRHLGLAHPAHRHVQLAREPRHALERPQLRLVLRHDPLARLAVLDAVLCAKIVQEVPAPYAQRRLEAVAPVVEPRVDHLAVSRRRLGPVHGAALEEERGAEGRERAGAREADDAGANDLELFVSLKRVHPTLAIMMCGISSDG</sequence>
<comment type="caution">
    <text evidence="2">The sequence shown here is derived from an EMBL/GenBank/DDBJ whole genome shotgun (WGS) entry which is preliminary data.</text>
</comment>
<name>A0A9P1H7W8_9PEZI</name>